<protein>
    <submittedName>
        <fullName evidence="2">Zinc-ribbon domain-containing protein</fullName>
    </submittedName>
</protein>
<evidence type="ECO:0000313" key="2">
    <source>
        <dbReference type="EMBL" id="MBT1705900.1"/>
    </source>
</evidence>
<keyword evidence="3" id="KW-1185">Reference proteome</keyword>
<dbReference type="EMBL" id="JAHESD010000072">
    <property type="protein sequence ID" value="MBT1705900.1"/>
    <property type="molecule type" value="Genomic_DNA"/>
</dbReference>
<keyword evidence="1" id="KW-0472">Membrane</keyword>
<name>A0ABS5VWU9_9BACT</name>
<keyword evidence="1" id="KW-0812">Transmembrane</keyword>
<gene>
    <name evidence="2" type="ORF">KK060_21595</name>
</gene>
<evidence type="ECO:0000313" key="3">
    <source>
        <dbReference type="Proteomes" id="UP000772618"/>
    </source>
</evidence>
<comment type="caution">
    <text evidence="2">The sequence shown here is derived from an EMBL/GenBank/DDBJ whole genome shotgun (WGS) entry which is preliminary data.</text>
</comment>
<proteinExistence type="predicted"/>
<sequence length="201" mass="22954">MIIYGSRASHVKSVQLDVETCPHCGTHGSLVLSTYARYAHVFWIPLFPIGRVSVSECRHCRQVLESKQMPAQIKAYHERNLSETRLPIWQFSGLALFFIAIAFGAYTNGQDKDEQAQFLKAPKSGDVYEWKTKAGAYTTFRVSEVGTDTLKVHFNNYEVNKISGIYQIDKEENYSDTTYQITRTELQQMYAGGEIVDINRH</sequence>
<evidence type="ECO:0000256" key="1">
    <source>
        <dbReference type="SAM" id="Phobius"/>
    </source>
</evidence>
<dbReference type="Proteomes" id="UP000772618">
    <property type="component" value="Unassembled WGS sequence"/>
</dbReference>
<keyword evidence="1" id="KW-1133">Transmembrane helix</keyword>
<reference evidence="2 3" key="1">
    <citation type="submission" date="2021-05" db="EMBL/GenBank/DDBJ databases">
        <title>A Polyphasic approach of four new species of the genus Ohtaekwangia: Ohtaekwangia histidinii sp. nov., Ohtaekwangia cretensis sp. nov., Ohtaekwangia indiensis sp. nov., Ohtaekwangia reichenbachii sp. nov. from diverse environment.</title>
        <authorList>
            <person name="Octaviana S."/>
        </authorList>
    </citation>
    <scope>NUCLEOTIDE SEQUENCE [LARGE SCALE GENOMIC DNA]</scope>
    <source>
        <strain evidence="2 3">PWU20</strain>
    </source>
</reference>
<feature type="transmembrane region" description="Helical" evidence="1">
    <location>
        <begin position="86"/>
        <end position="106"/>
    </location>
</feature>
<accession>A0ABS5VWU9</accession>
<organism evidence="2 3">
    <name type="scientific">Chryseosolibacter indicus</name>
    <dbReference type="NCBI Taxonomy" id="2782351"/>
    <lineage>
        <taxon>Bacteria</taxon>
        <taxon>Pseudomonadati</taxon>
        <taxon>Bacteroidota</taxon>
        <taxon>Cytophagia</taxon>
        <taxon>Cytophagales</taxon>
        <taxon>Chryseotaleaceae</taxon>
        <taxon>Chryseosolibacter</taxon>
    </lineage>
</organism>